<feature type="chain" id="PRO_5024422085" evidence="1">
    <location>
        <begin position="31"/>
        <end position="212"/>
    </location>
</feature>
<proteinExistence type="predicted"/>
<name>A0A5N0T7P8_9GAMM</name>
<evidence type="ECO:0000256" key="1">
    <source>
        <dbReference type="SAM" id="SignalP"/>
    </source>
</evidence>
<dbReference type="PROSITE" id="PS51318">
    <property type="entry name" value="TAT"/>
    <property type="match status" value="1"/>
</dbReference>
<keyword evidence="1" id="KW-0732">Signal</keyword>
<protein>
    <submittedName>
        <fullName evidence="2">ABC transporter substrate-binding protein</fullName>
    </submittedName>
</protein>
<dbReference type="Pfam" id="PF05494">
    <property type="entry name" value="MlaC"/>
    <property type="match status" value="1"/>
</dbReference>
<accession>A0A5N0T7P8</accession>
<keyword evidence="3" id="KW-1185">Reference proteome</keyword>
<dbReference type="InterPro" id="IPR008869">
    <property type="entry name" value="MlaC/ttg2D"/>
</dbReference>
<sequence length="212" mass="23648">MTQPEPTRRPWIAAALALFALMMVPVAAYAEDDPANIVRGAADRLIEQLDAQREQLKANPDIARRLVRDELLPIMDTVFSARLILGRAGRNATDKQVEDFAEALSTSLIDRYATGVVEYRDGDQMEVLPTRGDPNPRMTRVRTRVQLPDGKHLPVDYVFHKTDGGDWKAFDVIVEGISYVTTFRSQIMPQVEASGIEAVTARLRSGELALEE</sequence>
<feature type="signal peptide" evidence="1">
    <location>
        <begin position="1"/>
        <end position="30"/>
    </location>
</feature>
<gene>
    <name evidence="2" type="ORF">F3N42_11240</name>
</gene>
<dbReference type="Gene3D" id="3.10.450.710">
    <property type="entry name" value="Tgt2/MlaC"/>
    <property type="match status" value="1"/>
</dbReference>
<dbReference type="InterPro" id="IPR042245">
    <property type="entry name" value="Tgt2/MlaC_sf"/>
</dbReference>
<evidence type="ECO:0000313" key="2">
    <source>
        <dbReference type="EMBL" id="KAA9130922.1"/>
    </source>
</evidence>
<dbReference type="InterPro" id="IPR006311">
    <property type="entry name" value="TAT_signal"/>
</dbReference>
<reference evidence="2 3" key="1">
    <citation type="submission" date="2019-09" db="EMBL/GenBank/DDBJ databases">
        <title>Wenzhouxiangella sp. Genome sequencing and assembly.</title>
        <authorList>
            <person name="Zhang R."/>
        </authorList>
    </citation>
    <scope>NUCLEOTIDE SEQUENCE [LARGE SCALE GENOMIC DNA]</scope>
    <source>
        <strain evidence="2 3">W260</strain>
    </source>
</reference>
<dbReference type="AlphaFoldDB" id="A0A5N0T7P8"/>
<dbReference type="RefSeq" id="WP_150864560.1">
    <property type="nucleotide sequence ID" value="NZ_VYXP01000006.1"/>
</dbReference>
<dbReference type="PIRSF" id="PIRSF004649">
    <property type="entry name" value="MlaC"/>
    <property type="match status" value="1"/>
</dbReference>
<dbReference type="EMBL" id="VYXP01000006">
    <property type="protein sequence ID" value="KAA9130922.1"/>
    <property type="molecule type" value="Genomic_DNA"/>
</dbReference>
<dbReference type="Proteomes" id="UP000325372">
    <property type="component" value="Unassembled WGS sequence"/>
</dbReference>
<dbReference type="PANTHER" id="PTHR36573">
    <property type="entry name" value="INTERMEMBRANE PHOSPHOLIPID TRANSPORT SYSTEM BINDING PROTEIN MLAC"/>
    <property type="match status" value="1"/>
</dbReference>
<dbReference type="PANTHER" id="PTHR36573:SF1">
    <property type="entry name" value="INTERMEMBRANE PHOSPHOLIPID TRANSPORT SYSTEM BINDING PROTEIN MLAC"/>
    <property type="match status" value="1"/>
</dbReference>
<comment type="caution">
    <text evidence="2">The sequence shown here is derived from an EMBL/GenBank/DDBJ whole genome shotgun (WGS) entry which is preliminary data.</text>
</comment>
<evidence type="ECO:0000313" key="3">
    <source>
        <dbReference type="Proteomes" id="UP000325372"/>
    </source>
</evidence>
<organism evidence="2 3">
    <name type="scientific">Marinihelvus fidelis</name>
    <dbReference type="NCBI Taxonomy" id="2613842"/>
    <lineage>
        <taxon>Bacteria</taxon>
        <taxon>Pseudomonadati</taxon>
        <taxon>Pseudomonadota</taxon>
        <taxon>Gammaproteobacteria</taxon>
        <taxon>Chromatiales</taxon>
        <taxon>Wenzhouxiangellaceae</taxon>
        <taxon>Marinihelvus</taxon>
    </lineage>
</organism>